<reference evidence="4" key="1">
    <citation type="submission" date="2020-05" db="EMBL/GenBank/DDBJ databases">
        <authorList>
            <person name="Chiriac C."/>
            <person name="Salcher M."/>
            <person name="Ghai R."/>
            <person name="Kavagutti S V."/>
        </authorList>
    </citation>
    <scope>NUCLEOTIDE SEQUENCE</scope>
</reference>
<proteinExistence type="predicted"/>
<dbReference type="EMBL" id="LR797118">
    <property type="protein sequence ID" value="CAB4188032.1"/>
    <property type="molecule type" value="Genomic_DNA"/>
</dbReference>
<organism evidence="4">
    <name type="scientific">uncultured Caudovirales phage</name>
    <dbReference type="NCBI Taxonomy" id="2100421"/>
    <lineage>
        <taxon>Viruses</taxon>
        <taxon>Duplodnaviria</taxon>
        <taxon>Heunggongvirae</taxon>
        <taxon>Uroviricota</taxon>
        <taxon>Caudoviricetes</taxon>
        <taxon>Peduoviridae</taxon>
        <taxon>Maltschvirus</taxon>
        <taxon>Maltschvirus maltsch</taxon>
    </lineage>
</organism>
<evidence type="ECO:0000313" key="4">
    <source>
        <dbReference type="EMBL" id="CAB4214834.1"/>
    </source>
</evidence>
<dbReference type="EMBL" id="LR797324">
    <property type="protein sequence ID" value="CAB4202394.1"/>
    <property type="molecule type" value="Genomic_DNA"/>
</dbReference>
<evidence type="ECO:0000313" key="1">
    <source>
        <dbReference type="EMBL" id="CAB4184006.1"/>
    </source>
</evidence>
<name>A0A6J5SKG7_9CAUD</name>
<protein>
    <submittedName>
        <fullName evidence="4">Uncharacterized protein</fullName>
    </submittedName>
</protein>
<accession>A0A6J5SKG7</accession>
<gene>
    <name evidence="1" type="ORF">UFOVP1107_42</name>
    <name evidence="2" type="ORF">UFOVP1171_45</name>
    <name evidence="3" type="ORF">UFOVP1375_9</name>
    <name evidence="4" type="ORF">UFOVP1471_37</name>
</gene>
<sequence>MPRNGAGTYTLPAGNPVEANTVITADWGNTTMEDLGNEITNSLSREGDGGMNAPLRFVDGDQNAPGISWVSETNSGFYYEGAGEFWASVLGTKIVQFTANGVLIPTGIDLIVQGDVELNGNIQVDGNLTVDGTIFGDVTGNVTGNLAGNVTAASGTSTFTNVTVNTGLDMTNGIIANVATPIASADAANKGYVDGLVGGVISVAMTAPAVFTVSGSPVTSTGTLALTYSGTALPEANGGTAQTTYAAGDILYASGVNTLAKLPVGTTGQVLKVAAGVPAWGTDSSGSGTVTSVAQSFTGGLISVTGSPITTSGTLALTVAGSTGGIPYFSSASTWASSAALTQYGVIYGGGAGAAPVATANGTTGQVFTATTGAAPGWATPASSSPPGAIIYTANNFGGF</sequence>
<evidence type="ECO:0000313" key="3">
    <source>
        <dbReference type="EMBL" id="CAB4202394.1"/>
    </source>
</evidence>
<dbReference type="EMBL" id="LR797417">
    <property type="protein sequence ID" value="CAB4214834.1"/>
    <property type="molecule type" value="Genomic_DNA"/>
</dbReference>
<evidence type="ECO:0000313" key="2">
    <source>
        <dbReference type="EMBL" id="CAB4188032.1"/>
    </source>
</evidence>
<dbReference type="EMBL" id="LR797050">
    <property type="protein sequence ID" value="CAB4184006.1"/>
    <property type="molecule type" value="Genomic_DNA"/>
</dbReference>